<evidence type="ECO:0000259" key="2">
    <source>
        <dbReference type="Pfam" id="PF12862"/>
    </source>
</evidence>
<evidence type="ECO:0000313" key="4">
    <source>
        <dbReference type="Proteomes" id="UP000008237"/>
    </source>
</evidence>
<feature type="region of interest" description="Disordered" evidence="1">
    <location>
        <begin position="316"/>
        <end position="351"/>
    </location>
</feature>
<dbReference type="OrthoDB" id="10268002at2759"/>
<dbReference type="Proteomes" id="UP000008237">
    <property type="component" value="Unassembled WGS sequence"/>
</dbReference>
<dbReference type="PANTHER" id="PTHR23040">
    <property type="match status" value="1"/>
</dbReference>
<dbReference type="InterPro" id="IPR011990">
    <property type="entry name" value="TPR-like_helical_dom_sf"/>
</dbReference>
<dbReference type="Pfam" id="PF12862">
    <property type="entry name" value="ANAPC5"/>
    <property type="match status" value="2"/>
</dbReference>
<feature type="region of interest" description="Disordered" evidence="1">
    <location>
        <begin position="1"/>
        <end position="26"/>
    </location>
</feature>
<evidence type="ECO:0000313" key="3">
    <source>
        <dbReference type="EMBL" id="EFN85851.1"/>
    </source>
</evidence>
<keyword evidence="4" id="KW-1185">Reference proteome</keyword>
<accession>E2BEL7</accession>
<name>E2BEL7_HARSA</name>
<organism evidence="4">
    <name type="scientific">Harpegnathos saltator</name>
    <name type="common">Jerdon's jumping ant</name>
    <dbReference type="NCBI Taxonomy" id="610380"/>
    <lineage>
        <taxon>Eukaryota</taxon>
        <taxon>Metazoa</taxon>
        <taxon>Ecdysozoa</taxon>
        <taxon>Arthropoda</taxon>
        <taxon>Hexapoda</taxon>
        <taxon>Insecta</taxon>
        <taxon>Pterygota</taxon>
        <taxon>Neoptera</taxon>
        <taxon>Endopterygota</taxon>
        <taxon>Hymenoptera</taxon>
        <taxon>Apocrita</taxon>
        <taxon>Aculeata</taxon>
        <taxon>Formicoidea</taxon>
        <taxon>Formicidae</taxon>
        <taxon>Ponerinae</taxon>
        <taxon>Ponerini</taxon>
        <taxon>Harpegnathos</taxon>
    </lineage>
</organism>
<protein>
    <submittedName>
        <fullName evidence="3">Tetratricopeptide repeat protein 25</fullName>
    </submittedName>
</protein>
<dbReference type="Gene3D" id="1.25.40.10">
    <property type="entry name" value="Tetratricopeptide repeat domain"/>
    <property type="match status" value="1"/>
</dbReference>
<feature type="domain" description="Anaphase-promoting complex subunit 5" evidence="2">
    <location>
        <begin position="148"/>
        <end position="199"/>
    </location>
</feature>
<dbReference type="AlphaFoldDB" id="E2BEL7"/>
<dbReference type="InParanoid" id="E2BEL7"/>
<proteinExistence type="predicted"/>
<dbReference type="OMA" id="RAQCLAM"/>
<feature type="domain" description="Anaphase-promoting complex subunit 5" evidence="2">
    <location>
        <begin position="225"/>
        <end position="300"/>
    </location>
</feature>
<dbReference type="InterPro" id="IPR040111">
    <property type="entry name" value="ODAD4"/>
</dbReference>
<feature type="compositionally biased region" description="Basic and acidic residues" evidence="1">
    <location>
        <begin position="324"/>
        <end position="333"/>
    </location>
</feature>
<dbReference type="SUPFAM" id="SSF48452">
    <property type="entry name" value="TPR-like"/>
    <property type="match status" value="1"/>
</dbReference>
<sequence>MISLWSNPEKSSTRPPANTRSDAISRVTSCPESAVLRAPRDASKSSDSSIISGILRHLDTCKKPSTDTLPALGSLISQLSRSRATLEHVNSHADAMLRKLKATFDAGRMRNSLRLAEDLLALSPDLGDPRRHKIPAYHYLSLIHAALGRHDRASEQVARLVRLSLSVNDEVHLSQALVTLGKVHLSFGCLQAAARAWENMSIHVGQPVAQAWLHHEIGRCHFEGGKYVKALREAARCWERAEEASSNKWTFHAGLLRAQCLALLGRFAEALEELRIAAKISEEEGDTPTLSYIRDLIEQLNRALREVTFGVNRCAKGPSPGLSPREELGRSEGNEAITTSGIKRKTRSREGALAPSLCPGYVEDETLDRRETGISVEFVGDLLRIKNALDLLSVERDFISDFEKQRTEIGTIDNVDEESTSLDSATSLKSKRTDVTYVIESCTRLPSERKIYADEELTESSFGTCNGDSKHSIDVEKASAWPVEACCSNVETSGRGAEHETFRISRSCEGERCNFVTDESRRADTARFADICYLLKLENRTTKESPLSAKDLPAGAAVSRFAEVGRVLDFKRNSGSVSVSATGEYPECQDEPAGNRMLDREARMEEAGSAGTRAAAHRVFPDKTRLNSLAIV</sequence>
<reference evidence="3 4" key="1">
    <citation type="journal article" date="2010" name="Science">
        <title>Genomic comparison of the ants Camponotus floridanus and Harpegnathos saltator.</title>
        <authorList>
            <person name="Bonasio R."/>
            <person name="Zhang G."/>
            <person name="Ye C."/>
            <person name="Mutti N.S."/>
            <person name="Fang X."/>
            <person name="Qin N."/>
            <person name="Donahue G."/>
            <person name="Yang P."/>
            <person name="Li Q."/>
            <person name="Li C."/>
            <person name="Zhang P."/>
            <person name="Huang Z."/>
            <person name="Berger S.L."/>
            <person name="Reinberg D."/>
            <person name="Wang J."/>
            <person name="Liebig J."/>
        </authorList>
    </citation>
    <scope>NUCLEOTIDE SEQUENCE [LARGE SCALE GENOMIC DNA]</scope>
    <source>
        <strain evidence="3 4">R22 G/1</strain>
    </source>
</reference>
<gene>
    <name evidence="3" type="ORF">EAI_12503</name>
</gene>
<evidence type="ECO:0000256" key="1">
    <source>
        <dbReference type="SAM" id="MobiDB-lite"/>
    </source>
</evidence>
<dbReference type="InterPro" id="IPR026000">
    <property type="entry name" value="Apc5_dom"/>
</dbReference>
<dbReference type="EMBL" id="GL447829">
    <property type="protein sequence ID" value="EFN85851.1"/>
    <property type="molecule type" value="Genomic_DNA"/>
</dbReference>
<dbReference type="STRING" id="610380.E2BEL7"/>